<dbReference type="InterPro" id="IPR016120">
    <property type="entry name" value="Sig_transdc_His_kin_SpoOB"/>
</dbReference>
<dbReference type="Pfam" id="PF17203">
    <property type="entry name" value="sCache_3_2"/>
    <property type="match status" value="1"/>
</dbReference>
<evidence type="ECO:0000256" key="4">
    <source>
        <dbReference type="ARBA" id="ARBA00022475"/>
    </source>
</evidence>
<evidence type="ECO:0000259" key="16">
    <source>
        <dbReference type="PROSITE" id="PS50109"/>
    </source>
</evidence>
<dbReference type="CDD" id="cd18773">
    <property type="entry name" value="PDC1_HK_sensor"/>
    <property type="match status" value="1"/>
</dbReference>
<dbReference type="PROSITE" id="PS50109">
    <property type="entry name" value="HIS_KIN"/>
    <property type="match status" value="1"/>
</dbReference>
<feature type="transmembrane region" description="Helical" evidence="15">
    <location>
        <begin position="169"/>
        <end position="191"/>
    </location>
</feature>
<organism evidence="18 19">
    <name type="scientific">Tumebacillus avium</name>
    <dbReference type="NCBI Taxonomy" id="1903704"/>
    <lineage>
        <taxon>Bacteria</taxon>
        <taxon>Bacillati</taxon>
        <taxon>Bacillota</taxon>
        <taxon>Bacilli</taxon>
        <taxon>Bacillales</taxon>
        <taxon>Alicyclobacillaceae</taxon>
        <taxon>Tumebacillus</taxon>
    </lineage>
</organism>
<accession>A0A1Y0IJR9</accession>
<dbReference type="GO" id="GO:0000155">
    <property type="term" value="F:phosphorelay sensor kinase activity"/>
    <property type="evidence" value="ECO:0007669"/>
    <property type="project" value="InterPro"/>
</dbReference>
<evidence type="ECO:0000256" key="2">
    <source>
        <dbReference type="ARBA" id="ARBA00004651"/>
    </source>
</evidence>
<evidence type="ECO:0000256" key="5">
    <source>
        <dbReference type="ARBA" id="ARBA00022553"/>
    </source>
</evidence>
<name>A0A1Y0IJR9_9BACL</name>
<proteinExistence type="predicted"/>
<dbReference type="InterPro" id="IPR039506">
    <property type="entry name" value="SPOB_a"/>
</dbReference>
<comment type="catalytic activity">
    <reaction evidence="1">
        <text>ATP + protein L-histidine = ADP + protein N-phospho-L-histidine.</text>
        <dbReference type="EC" id="2.7.13.3"/>
    </reaction>
</comment>
<evidence type="ECO:0000256" key="9">
    <source>
        <dbReference type="ARBA" id="ARBA00022777"/>
    </source>
</evidence>
<dbReference type="Gene3D" id="3.30.450.20">
    <property type="entry name" value="PAS domain"/>
    <property type="match status" value="2"/>
</dbReference>
<dbReference type="PROSITE" id="PS50112">
    <property type="entry name" value="PAS"/>
    <property type="match status" value="1"/>
</dbReference>
<dbReference type="EMBL" id="CP021434">
    <property type="protein sequence ID" value="ARU60728.1"/>
    <property type="molecule type" value="Genomic_DNA"/>
</dbReference>
<evidence type="ECO:0000256" key="6">
    <source>
        <dbReference type="ARBA" id="ARBA00022679"/>
    </source>
</evidence>
<feature type="domain" description="PAS" evidence="17">
    <location>
        <begin position="206"/>
        <end position="247"/>
    </location>
</feature>
<dbReference type="Pfam" id="PF02518">
    <property type="entry name" value="HATPase_c"/>
    <property type="match status" value="1"/>
</dbReference>
<evidence type="ECO:0000256" key="10">
    <source>
        <dbReference type="ARBA" id="ARBA00022840"/>
    </source>
</evidence>
<dbReference type="InterPro" id="IPR005467">
    <property type="entry name" value="His_kinase_dom"/>
</dbReference>
<keyword evidence="6" id="KW-0808">Transferase</keyword>
<dbReference type="Gene3D" id="3.30.565.10">
    <property type="entry name" value="Histidine kinase-like ATPase, C-terminal domain"/>
    <property type="match status" value="1"/>
</dbReference>
<evidence type="ECO:0000313" key="19">
    <source>
        <dbReference type="Proteomes" id="UP000195437"/>
    </source>
</evidence>
<dbReference type="PANTHER" id="PTHR43547:SF3">
    <property type="entry name" value="SENSOR PROTEIN CITS"/>
    <property type="match status" value="1"/>
</dbReference>
<keyword evidence="8" id="KW-0547">Nucleotide-binding</keyword>
<evidence type="ECO:0000256" key="11">
    <source>
        <dbReference type="ARBA" id="ARBA00022989"/>
    </source>
</evidence>
<keyword evidence="9 18" id="KW-0418">Kinase</keyword>
<sequence>MKLQSKLILFICSLFLTIILVIGLYIEHMQTVTLHQQIGMRALTVAETVARIPEVRRAFFDPNPASIIQPLVEDIRAETGAEYIVVGNRQGVRFSHPLPSRIGETMVGGDNAPVLRGESIISEAVGSLGPSLRGKAPIFDERGKVIGIVSVGFLQADIEHRLEPDRQKLAWVIMLGLLAGIIGAVTIAGSVKRAIFGLEPAEIGRLYREQEAVLESVREGIFAVNRQGFVTMANHAAKKMLGLSPDSDLIGSYSRDVQKGWRLLKVMESGVAEYDREMIVGDEVVMVNRIPVKSAKGDVIGAVASFRSKSDWYKVNEELSQVKRYAESLRAQTHEFSNKLYMISGLIQLESYQEAMEIITRESDVHQNLVHFIMRYVPDPMIGGLLIGKFNRANELKVQLDIDKESTFVDLPQGLDRSHLVTILGNLIDNAMEAVLQADGDKQVHVFLTDLGADLILEVEDTGPGVPEADVERIFEVGYSTKGAEEHRGFGLALVKKAVEQLGGYLTYSATQPTGSIFTVAIPKHAPGGESSHAEHPDRGR</sequence>
<dbReference type="SUPFAM" id="SSF55890">
    <property type="entry name" value="Sporulation response regulatory protein Spo0B"/>
    <property type="match status" value="1"/>
</dbReference>
<dbReference type="GO" id="GO:0005886">
    <property type="term" value="C:plasma membrane"/>
    <property type="evidence" value="ECO:0007669"/>
    <property type="project" value="UniProtKB-SubCell"/>
</dbReference>
<keyword evidence="11 15" id="KW-1133">Transmembrane helix</keyword>
<evidence type="ECO:0000256" key="1">
    <source>
        <dbReference type="ARBA" id="ARBA00000085"/>
    </source>
</evidence>
<dbReference type="InterPro" id="IPR035965">
    <property type="entry name" value="PAS-like_dom_sf"/>
</dbReference>
<dbReference type="InterPro" id="IPR000014">
    <property type="entry name" value="PAS"/>
</dbReference>
<dbReference type="RefSeq" id="WP_087456119.1">
    <property type="nucleotide sequence ID" value="NZ_CP021434.1"/>
</dbReference>
<gene>
    <name evidence="18" type="ORF">CBW65_06230</name>
</gene>
<dbReference type="GO" id="GO:0006355">
    <property type="term" value="P:regulation of DNA-templated transcription"/>
    <property type="evidence" value="ECO:0007669"/>
    <property type="project" value="InterPro"/>
</dbReference>
<dbReference type="InterPro" id="IPR013767">
    <property type="entry name" value="PAS_fold"/>
</dbReference>
<dbReference type="Proteomes" id="UP000195437">
    <property type="component" value="Chromosome"/>
</dbReference>
<dbReference type="PRINTS" id="PR00344">
    <property type="entry name" value="BCTRLSENSOR"/>
</dbReference>
<evidence type="ECO:0000256" key="15">
    <source>
        <dbReference type="SAM" id="Phobius"/>
    </source>
</evidence>
<comment type="subcellular location">
    <subcellularLocation>
        <location evidence="2">Cell membrane</location>
        <topology evidence="2">Multi-pass membrane protein</topology>
    </subcellularLocation>
</comment>
<evidence type="ECO:0000256" key="12">
    <source>
        <dbReference type="ARBA" id="ARBA00023012"/>
    </source>
</evidence>
<evidence type="ECO:0000256" key="8">
    <source>
        <dbReference type="ARBA" id="ARBA00022741"/>
    </source>
</evidence>
<evidence type="ECO:0000256" key="14">
    <source>
        <dbReference type="SAM" id="MobiDB-lite"/>
    </source>
</evidence>
<dbReference type="Pfam" id="PF14689">
    <property type="entry name" value="SPOB_a"/>
    <property type="match status" value="1"/>
</dbReference>
<evidence type="ECO:0000259" key="17">
    <source>
        <dbReference type="PROSITE" id="PS50112"/>
    </source>
</evidence>
<dbReference type="SMART" id="SM00091">
    <property type="entry name" value="PAS"/>
    <property type="match status" value="1"/>
</dbReference>
<keyword evidence="4" id="KW-1003">Cell membrane</keyword>
<protein>
    <recommendedName>
        <fullName evidence="3">histidine kinase</fullName>
        <ecNumber evidence="3">2.7.13.3</ecNumber>
    </recommendedName>
</protein>
<dbReference type="PANTHER" id="PTHR43547">
    <property type="entry name" value="TWO-COMPONENT HISTIDINE KINASE"/>
    <property type="match status" value="1"/>
</dbReference>
<feature type="compositionally biased region" description="Basic and acidic residues" evidence="14">
    <location>
        <begin position="532"/>
        <end position="541"/>
    </location>
</feature>
<dbReference type="InterPro" id="IPR003594">
    <property type="entry name" value="HATPase_dom"/>
</dbReference>
<keyword evidence="5" id="KW-0597">Phosphoprotein</keyword>
<dbReference type="SUPFAM" id="SSF55874">
    <property type="entry name" value="ATPase domain of HSP90 chaperone/DNA topoisomerase II/histidine kinase"/>
    <property type="match status" value="1"/>
</dbReference>
<dbReference type="FunFam" id="3.30.450.20:FF:000018">
    <property type="entry name" value="Sensor histidine kinase DcuS"/>
    <property type="match status" value="1"/>
</dbReference>
<dbReference type="EC" id="2.7.13.3" evidence="3"/>
<feature type="domain" description="Histidine kinase" evidence="16">
    <location>
        <begin position="331"/>
        <end position="526"/>
    </location>
</feature>
<keyword evidence="7 15" id="KW-0812">Transmembrane</keyword>
<dbReference type="OrthoDB" id="9792686at2"/>
<dbReference type="InterPro" id="IPR029151">
    <property type="entry name" value="Sensor-like_sf"/>
</dbReference>
<keyword evidence="13 15" id="KW-0472">Membrane</keyword>
<dbReference type="InterPro" id="IPR036890">
    <property type="entry name" value="HATPase_C_sf"/>
</dbReference>
<evidence type="ECO:0000256" key="3">
    <source>
        <dbReference type="ARBA" id="ARBA00012438"/>
    </source>
</evidence>
<dbReference type="Gene3D" id="1.10.287.130">
    <property type="match status" value="1"/>
</dbReference>
<feature type="region of interest" description="Disordered" evidence="14">
    <location>
        <begin position="522"/>
        <end position="541"/>
    </location>
</feature>
<dbReference type="AlphaFoldDB" id="A0A1Y0IJR9"/>
<reference evidence="19" key="1">
    <citation type="submission" date="2017-05" db="EMBL/GenBank/DDBJ databases">
        <authorList>
            <person name="Sung H."/>
        </authorList>
    </citation>
    <scope>NUCLEOTIDE SEQUENCE [LARGE SCALE GENOMIC DNA]</scope>
    <source>
        <strain evidence="19">AR23208</strain>
    </source>
</reference>
<dbReference type="InterPro" id="IPR033463">
    <property type="entry name" value="sCache_3"/>
</dbReference>
<dbReference type="SMART" id="SM00387">
    <property type="entry name" value="HATPase_c"/>
    <property type="match status" value="1"/>
</dbReference>
<dbReference type="CDD" id="cd00130">
    <property type="entry name" value="PAS"/>
    <property type="match status" value="1"/>
</dbReference>
<dbReference type="KEGG" id="tum:CBW65_06230"/>
<feature type="transmembrane region" description="Helical" evidence="15">
    <location>
        <begin position="7"/>
        <end position="26"/>
    </location>
</feature>
<keyword evidence="19" id="KW-1185">Reference proteome</keyword>
<dbReference type="GO" id="GO:0005524">
    <property type="term" value="F:ATP binding"/>
    <property type="evidence" value="ECO:0007669"/>
    <property type="project" value="UniProtKB-KW"/>
</dbReference>
<dbReference type="SUPFAM" id="SSF55785">
    <property type="entry name" value="PYP-like sensor domain (PAS domain)"/>
    <property type="match status" value="1"/>
</dbReference>
<keyword evidence="10" id="KW-0067">ATP-binding</keyword>
<dbReference type="InterPro" id="IPR004358">
    <property type="entry name" value="Sig_transdc_His_kin-like_C"/>
</dbReference>
<evidence type="ECO:0000256" key="13">
    <source>
        <dbReference type="ARBA" id="ARBA00023136"/>
    </source>
</evidence>
<keyword evidence="12" id="KW-0902">Two-component regulatory system</keyword>
<dbReference type="CDD" id="cd16915">
    <property type="entry name" value="HATPase_DpiB-CitA-like"/>
    <property type="match status" value="1"/>
</dbReference>
<dbReference type="Pfam" id="PF00989">
    <property type="entry name" value="PAS"/>
    <property type="match status" value="1"/>
</dbReference>
<evidence type="ECO:0000313" key="18">
    <source>
        <dbReference type="EMBL" id="ARU60728.1"/>
    </source>
</evidence>
<dbReference type="SUPFAM" id="SSF103190">
    <property type="entry name" value="Sensory domain-like"/>
    <property type="match status" value="1"/>
</dbReference>
<evidence type="ECO:0000256" key="7">
    <source>
        <dbReference type="ARBA" id="ARBA00022692"/>
    </source>
</evidence>